<feature type="domain" description="Flagellar basal body rod protein N-terminal" evidence="2">
    <location>
        <begin position="8"/>
        <end position="37"/>
    </location>
</feature>
<comment type="subcellular location">
    <subcellularLocation>
        <location evidence="1">Bacterial flagellum basal body</location>
    </subcellularLocation>
</comment>
<evidence type="ECO:0000313" key="3">
    <source>
        <dbReference type="EMBL" id="AIQ89841.1"/>
    </source>
</evidence>
<sequence length="128" mass="13648">MNPIFLFNIASRQLQHLAARQAVIAGNIANANTPGYRARDLTPFRDLMDKTALTMAATHTGHLEANGAGTRPARATSSAGWDVVHSGNSVSIEEQMMKSGEVSRDQALNSGVVKAFNRMLALSVKAGQ</sequence>
<evidence type="ECO:0000256" key="1">
    <source>
        <dbReference type="ARBA" id="ARBA00004117"/>
    </source>
</evidence>
<accession>A0A089NPI8</accession>
<dbReference type="Pfam" id="PF00460">
    <property type="entry name" value="Flg_bb_rod"/>
    <property type="match status" value="1"/>
</dbReference>
<reference evidence="3 4" key="1">
    <citation type="journal article" date="2014" name="PLoS ONE">
        <title>Genome Information of Methylobacterium oryzae, a Plant-Probiotic Methylotroph in the Phyllosphere.</title>
        <authorList>
            <person name="Kwak M.J."/>
            <person name="Jeong H."/>
            <person name="Madhaiyan M."/>
            <person name="Lee Y."/>
            <person name="Sa T.M."/>
            <person name="Oh T.K."/>
            <person name="Kim J.F."/>
        </authorList>
    </citation>
    <scope>NUCLEOTIDE SEQUENCE [LARGE SCALE GENOMIC DNA]</scope>
    <source>
        <strain evidence="3 4">CBMB20</strain>
    </source>
</reference>
<keyword evidence="4" id="KW-1185">Reference proteome</keyword>
<gene>
    <name evidence="3" type="primary">flgB</name>
    <name evidence="3" type="ORF">MOC_2086</name>
</gene>
<dbReference type="GeneID" id="96604405"/>
<dbReference type="NCBIfam" id="NF004653">
    <property type="entry name" value="PRK06003.1"/>
    <property type="match status" value="1"/>
</dbReference>
<organism evidence="3 4">
    <name type="scientific">Methylobacterium oryzae CBMB20</name>
    <dbReference type="NCBI Taxonomy" id="693986"/>
    <lineage>
        <taxon>Bacteria</taxon>
        <taxon>Pseudomonadati</taxon>
        <taxon>Pseudomonadota</taxon>
        <taxon>Alphaproteobacteria</taxon>
        <taxon>Hyphomicrobiales</taxon>
        <taxon>Methylobacteriaceae</taxon>
        <taxon>Methylobacterium</taxon>
    </lineage>
</organism>
<dbReference type="InterPro" id="IPR001444">
    <property type="entry name" value="Flag_bb_rod_N"/>
</dbReference>
<dbReference type="EMBL" id="CP003811">
    <property type="protein sequence ID" value="AIQ89841.1"/>
    <property type="molecule type" value="Genomic_DNA"/>
</dbReference>
<keyword evidence="3" id="KW-0969">Cilium</keyword>
<dbReference type="eggNOG" id="COG1815">
    <property type="taxonomic scope" value="Bacteria"/>
</dbReference>
<evidence type="ECO:0000259" key="2">
    <source>
        <dbReference type="Pfam" id="PF00460"/>
    </source>
</evidence>
<dbReference type="GO" id="GO:0009425">
    <property type="term" value="C:bacterial-type flagellum basal body"/>
    <property type="evidence" value="ECO:0007669"/>
    <property type="project" value="UniProtKB-SubCell"/>
</dbReference>
<proteinExistence type="predicted"/>
<name>A0A089NPI8_9HYPH</name>
<dbReference type="STRING" id="693986.MOC_2086"/>
<dbReference type="RefSeq" id="WP_043357248.1">
    <property type="nucleotide sequence ID" value="NZ_CP003811.1"/>
</dbReference>
<keyword evidence="3" id="KW-0966">Cell projection</keyword>
<dbReference type="KEGG" id="mor:MOC_2086"/>
<dbReference type="AlphaFoldDB" id="A0A089NPI8"/>
<protein>
    <submittedName>
        <fullName evidence="3">Flagellar basal-body rod protein FlgB</fullName>
    </submittedName>
</protein>
<dbReference type="HOGENOM" id="CLU_125463_2_0_5"/>
<keyword evidence="3" id="KW-0282">Flagellum</keyword>
<evidence type="ECO:0000313" key="4">
    <source>
        <dbReference type="Proteomes" id="UP000029492"/>
    </source>
</evidence>
<dbReference type="Proteomes" id="UP000029492">
    <property type="component" value="Chromosome"/>
</dbReference>